<organism evidence="2 3">
    <name type="scientific">Candidatus Woesebacteria bacterium RBG_13_36_22</name>
    <dbReference type="NCBI Taxonomy" id="1802478"/>
    <lineage>
        <taxon>Bacteria</taxon>
        <taxon>Candidatus Woeseibacteriota</taxon>
    </lineage>
</organism>
<evidence type="ECO:0000256" key="1">
    <source>
        <dbReference type="SAM" id="Phobius"/>
    </source>
</evidence>
<evidence type="ECO:0000313" key="2">
    <source>
        <dbReference type="EMBL" id="OGM08813.1"/>
    </source>
</evidence>
<gene>
    <name evidence="2" type="ORF">A2Z67_02290</name>
</gene>
<keyword evidence="1" id="KW-1133">Transmembrane helix</keyword>
<accession>A0A1F7X1N0</accession>
<sequence>METLQISVSPAIIAVLSTLLASAIIIILWFASRNRKLLDNHENKLSNVSLRLEGSVIRLESSIVRIEANVNANIAICKERHILLNEDMRCDEGKIDECIKRIHEIDLELVKINGKK</sequence>
<keyword evidence="1" id="KW-0812">Transmembrane</keyword>
<dbReference type="AlphaFoldDB" id="A0A1F7X1N0"/>
<proteinExistence type="predicted"/>
<evidence type="ECO:0000313" key="3">
    <source>
        <dbReference type="Proteomes" id="UP000176939"/>
    </source>
</evidence>
<reference evidence="2 3" key="1">
    <citation type="journal article" date="2016" name="Nat. Commun.">
        <title>Thousands of microbial genomes shed light on interconnected biogeochemical processes in an aquifer system.</title>
        <authorList>
            <person name="Anantharaman K."/>
            <person name="Brown C.T."/>
            <person name="Hug L.A."/>
            <person name="Sharon I."/>
            <person name="Castelle C.J."/>
            <person name="Probst A.J."/>
            <person name="Thomas B.C."/>
            <person name="Singh A."/>
            <person name="Wilkins M.J."/>
            <person name="Karaoz U."/>
            <person name="Brodie E.L."/>
            <person name="Williams K.H."/>
            <person name="Hubbard S.S."/>
            <person name="Banfield J.F."/>
        </authorList>
    </citation>
    <scope>NUCLEOTIDE SEQUENCE [LARGE SCALE GENOMIC DNA]</scope>
</reference>
<feature type="transmembrane region" description="Helical" evidence="1">
    <location>
        <begin position="12"/>
        <end position="31"/>
    </location>
</feature>
<keyword evidence="1" id="KW-0472">Membrane</keyword>
<dbReference type="Proteomes" id="UP000176939">
    <property type="component" value="Unassembled WGS sequence"/>
</dbReference>
<protein>
    <submittedName>
        <fullName evidence="2">Uncharacterized protein</fullName>
    </submittedName>
</protein>
<name>A0A1F7X1N0_9BACT</name>
<comment type="caution">
    <text evidence="2">The sequence shown here is derived from an EMBL/GenBank/DDBJ whole genome shotgun (WGS) entry which is preliminary data.</text>
</comment>
<dbReference type="EMBL" id="MGFQ01000035">
    <property type="protein sequence ID" value="OGM08813.1"/>
    <property type="molecule type" value="Genomic_DNA"/>
</dbReference>